<evidence type="ECO:0000313" key="4">
    <source>
        <dbReference type="Proteomes" id="UP000219546"/>
    </source>
</evidence>
<evidence type="ECO:0000313" key="3">
    <source>
        <dbReference type="EMBL" id="SNX69609.1"/>
    </source>
</evidence>
<accession>A0A285CPW9</accession>
<dbReference type="RefSeq" id="WP_097158073.1">
    <property type="nucleotide sequence ID" value="NZ_JBEPMQ010000002.1"/>
</dbReference>
<keyword evidence="2" id="KW-0472">Membrane</keyword>
<keyword evidence="1" id="KW-0175">Coiled coil</keyword>
<dbReference type="EMBL" id="OAOP01000003">
    <property type="protein sequence ID" value="SNX69609.1"/>
    <property type="molecule type" value="Genomic_DNA"/>
</dbReference>
<feature type="transmembrane region" description="Helical" evidence="2">
    <location>
        <begin position="56"/>
        <end position="75"/>
    </location>
</feature>
<sequence length="209" mass="24905">MKRFNAEMNEYDQDFKSMKNQINMTEEEQHYILHQINTKIEGRLLNTKKSPDKWKYYIALAATFLVLIIVSVPFLSNVLEEGTGLFEHNTTAEEMVEKHYEAYNNKDFDTYYDMMSKRLMEQFEESYIYDYPSVRYRLIKSWERNWRPVEVIKIEEQSGGTEKGTIVAATVHYPKWGTSPESTIIMTYKLIKENGEWKFDEVISDEKIQ</sequence>
<keyword evidence="2" id="KW-0812">Transmembrane</keyword>
<dbReference type="Proteomes" id="UP000219546">
    <property type="component" value="Unassembled WGS sequence"/>
</dbReference>
<organism evidence="3 4">
    <name type="scientific">Bacillus oleivorans</name>
    <dbReference type="NCBI Taxonomy" id="1448271"/>
    <lineage>
        <taxon>Bacteria</taxon>
        <taxon>Bacillati</taxon>
        <taxon>Bacillota</taxon>
        <taxon>Bacilli</taxon>
        <taxon>Bacillales</taxon>
        <taxon>Bacillaceae</taxon>
        <taxon>Bacillus</taxon>
    </lineage>
</organism>
<reference evidence="3 4" key="1">
    <citation type="submission" date="2017-08" db="EMBL/GenBank/DDBJ databases">
        <authorList>
            <person name="de Groot N.N."/>
        </authorList>
    </citation>
    <scope>NUCLEOTIDE SEQUENCE [LARGE SCALE GENOMIC DNA]</scope>
    <source>
        <strain evidence="3 4">JC228</strain>
    </source>
</reference>
<proteinExistence type="predicted"/>
<evidence type="ECO:0000256" key="1">
    <source>
        <dbReference type="SAM" id="Coils"/>
    </source>
</evidence>
<dbReference type="OrthoDB" id="2873739at2"/>
<gene>
    <name evidence="3" type="ORF">SAMN05877753_103139</name>
</gene>
<dbReference type="SUPFAM" id="SSF54427">
    <property type="entry name" value="NTF2-like"/>
    <property type="match status" value="1"/>
</dbReference>
<dbReference type="AlphaFoldDB" id="A0A285CPW9"/>
<protein>
    <submittedName>
        <fullName evidence="3">Uncharacterized protein</fullName>
    </submittedName>
</protein>
<keyword evidence="2" id="KW-1133">Transmembrane helix</keyword>
<name>A0A285CPW9_9BACI</name>
<keyword evidence="4" id="KW-1185">Reference proteome</keyword>
<dbReference type="InterPro" id="IPR032710">
    <property type="entry name" value="NTF2-like_dom_sf"/>
</dbReference>
<evidence type="ECO:0000256" key="2">
    <source>
        <dbReference type="SAM" id="Phobius"/>
    </source>
</evidence>
<feature type="coiled-coil region" evidence="1">
    <location>
        <begin position="1"/>
        <end position="28"/>
    </location>
</feature>